<dbReference type="Pfam" id="PF09579">
    <property type="entry name" value="Spore_YtfJ"/>
    <property type="match status" value="1"/>
</dbReference>
<name>A0A6N7EET2_9MICO</name>
<reference evidence="2 3" key="1">
    <citation type="submission" date="2019-10" db="EMBL/GenBank/DDBJ databases">
        <title>Georgenia wutianyii sp. nov. and Georgenia yuyongxinii sp. nov. isolated from plateau pika (Ochotona curzoniae) in the Qinghai-Tibet plateau of China.</title>
        <authorList>
            <person name="Tian Z."/>
        </authorList>
    </citation>
    <scope>NUCLEOTIDE SEQUENCE [LARGE SCALE GENOMIC DNA]</scope>
    <source>
        <strain evidence="2 3">JCM 19765</strain>
    </source>
</reference>
<evidence type="ECO:0000313" key="3">
    <source>
        <dbReference type="Proteomes" id="UP000437709"/>
    </source>
</evidence>
<dbReference type="InterPro" id="IPR014229">
    <property type="entry name" value="Spore_YtfJ"/>
</dbReference>
<dbReference type="AlphaFoldDB" id="A0A6N7EET2"/>
<evidence type="ECO:0000313" key="2">
    <source>
        <dbReference type="EMBL" id="MPV36942.1"/>
    </source>
</evidence>
<proteinExistence type="predicted"/>
<dbReference type="OrthoDB" id="3830295at2"/>
<evidence type="ECO:0000256" key="1">
    <source>
        <dbReference type="SAM" id="Phobius"/>
    </source>
</evidence>
<organism evidence="2 3">
    <name type="scientific">Georgenia subflava</name>
    <dbReference type="NCBI Taxonomy" id="1622177"/>
    <lineage>
        <taxon>Bacteria</taxon>
        <taxon>Bacillati</taxon>
        <taxon>Actinomycetota</taxon>
        <taxon>Actinomycetes</taxon>
        <taxon>Micrococcales</taxon>
        <taxon>Bogoriellaceae</taxon>
        <taxon>Georgenia</taxon>
    </lineage>
</organism>
<feature type="transmembrane region" description="Helical" evidence="1">
    <location>
        <begin position="102"/>
        <end position="121"/>
    </location>
</feature>
<dbReference type="Proteomes" id="UP000437709">
    <property type="component" value="Unassembled WGS sequence"/>
</dbReference>
<keyword evidence="3" id="KW-1185">Reference proteome</keyword>
<keyword evidence="1" id="KW-0472">Membrane</keyword>
<sequence length="126" mass="13099">MDKQDASVDLVTESARDALHVRRVFGEPYVSGEVTVIPVAKVMGGSGMGYGNGARGATDEAAGTEEGAGGGGGFGVRAKPAGVYVVREGKVQWQPALDVNRMALGGQILMAVAVVALSWALRKRRR</sequence>
<accession>A0A6N7EET2</accession>
<keyword evidence="1" id="KW-1133">Transmembrane helix</keyword>
<dbReference type="EMBL" id="WHPC01000022">
    <property type="protein sequence ID" value="MPV36942.1"/>
    <property type="molecule type" value="Genomic_DNA"/>
</dbReference>
<comment type="caution">
    <text evidence="2">The sequence shown here is derived from an EMBL/GenBank/DDBJ whole genome shotgun (WGS) entry which is preliminary data.</text>
</comment>
<protein>
    <submittedName>
        <fullName evidence="2">Sporulation protein</fullName>
    </submittedName>
</protein>
<gene>
    <name evidence="2" type="ORF">GB881_07725</name>
</gene>
<keyword evidence="1" id="KW-0812">Transmembrane</keyword>